<protein>
    <submittedName>
        <fullName evidence="6">YopT-type cysteine protease domain-containing protein</fullName>
    </submittedName>
</protein>
<reference evidence="6 7" key="1">
    <citation type="submission" date="2022-09" db="EMBL/GenBank/DDBJ databases">
        <title>Chelativorans salina sp. nov., a novel slightly halophilic bacterium isolated from a saline lake sediment enrichment.</title>
        <authorList>
            <person name="Gao L."/>
            <person name="Fang B.-Z."/>
            <person name="Li W.-J."/>
        </authorList>
    </citation>
    <scope>NUCLEOTIDE SEQUENCE [LARGE SCALE GENOMIC DNA]</scope>
    <source>
        <strain evidence="6 7">EGI FJ00035</strain>
    </source>
</reference>
<keyword evidence="3" id="KW-0788">Thiol protease</keyword>
<proteinExistence type="predicted"/>
<feature type="region of interest" description="Disordered" evidence="4">
    <location>
        <begin position="882"/>
        <end position="902"/>
    </location>
</feature>
<dbReference type="GO" id="GO:0006508">
    <property type="term" value="P:proteolysis"/>
    <property type="evidence" value="ECO:0007669"/>
    <property type="project" value="UniProtKB-KW"/>
</dbReference>
<keyword evidence="7" id="KW-1185">Reference proteome</keyword>
<dbReference type="GO" id="GO:0008233">
    <property type="term" value="F:peptidase activity"/>
    <property type="evidence" value="ECO:0007669"/>
    <property type="project" value="UniProtKB-KW"/>
</dbReference>
<dbReference type="RefSeq" id="WP_260900090.1">
    <property type="nucleotide sequence ID" value="NZ_JAOCZP010000001.1"/>
</dbReference>
<dbReference type="Pfam" id="PF03543">
    <property type="entry name" value="Peptidase_C58"/>
    <property type="match status" value="1"/>
</dbReference>
<name>A0ABT2LH61_9HYPH</name>
<dbReference type="InterPro" id="IPR038765">
    <property type="entry name" value="Papain-like_cys_pep_sf"/>
</dbReference>
<keyword evidence="1 6" id="KW-0645">Protease</keyword>
<evidence type="ECO:0000259" key="5">
    <source>
        <dbReference type="Pfam" id="PF03543"/>
    </source>
</evidence>
<sequence>MLDNEPNFKSNAYTPHRSERVFGVEQRPFPNSDVEAAMSSPEPSMHASLSRLGDVHASITKTRSKRAVAAQAQEGDDAQTEAADAVGGAEAELAGKLRGVFVSYMREQFGDRDLSDDQVLEHMTAFPNLNDNALMRRLAGAAGLYGSKEGEDDVAPALKKALVEQLLLALTGDVDWKAELATPTTGVANGVTTDGEVLHGANEMTIAEAAAAVKERVGSILAGKLGGGAALMADQLAPVLINDPTLYLPEPSDAILYGSLEWARLWIGIEYAEGTGLDPAQLSVDQLLALGRAATATGPADDGETAQAEGDGGSTADDAATYRTTKLLALIARAKGEFDGQEITEQNREEVEQILPKVAEDVFSEDFAFASALDDISQEMPTRRELAATILREHGLDPDQPVKYPVPSAHGLAWAEGTLAESYFENGYLPGHNELRDPSEVFEERFAAYKSEFSEGMETILGRLLDNYAKHNNLDLSGATITFFQPEAHAYIRRGRLSESFVETSNSVLIVEIAVPESGSRYGFLSLADIGKGLQNIPADTSVDDWIFSNSSTIYTAEQIRKYMSFLNTSGSSMTENRVVKKEIFSGAGTEIRGKIREYYGVQIAQCHDHALGETRREGITNFLLDLIPFRSMIVAIQKGDLGAAILSGILDIASFIPFVGEGFKALQIGFNAATTGLSTMLRTALRQGLNKGLSLGLRTTTSFGREFGGQFFKFAATGLENALPFPTPGFASHITVGGAKSTARVIDSLRATDSELAGLLEQASRRSSLIDAADDGGQRLARGVNVTKDANGIERVELADLAPSTRNNEINVGEVQLAVGHNEDGQLRFFREHESAEGSFYTQADPRTGESYGPRMTLNRAGWLISNGARIARLGNAIREAAPESGESSPTTMIEYGRPSSGWSDERAVSDGYDAFADTASSWARKTADGYSSLNEAGRQAVLGYVRDKGRLTFTFWIHDAKADLHKTVHVETDAKPESKESLEAYFSRVAKEAGAKAEEQLRRQHGDAIRLDYIGVGAALPLASHVERAHTPLSHHLQAHLDLGSAPLAIEHNRVWEDPSNDGAVKAHATSLAGKILQHYEFNDTRLKRDILDKIREAEGITFSGWLADTSARDSNHSFEMHVDLASSQFDGTLGDYIRKSAEVFAEAFRKHIEDSQDDDTVNIRHIAMKAELANVRVKDEFEDFPPEDLIAFGISRPAGGADKSHVLGGSTGAKTKRRREVDHAPSAAGLDTLLDGVPLSRIEVSRQTSGYVAKSAREVAASWSRKVLQIYNGFNDSVRNIILNRIRAEGGIKFSVWRRYSLIGNCENDILQPSKRKFIGESFANYVNNTAKYVEEYLTSLGSSSDRGAFNYLAIGAELPLPTQLERALIPEGHAVDVVPNFGAPPLVIEHNKRWGGTKDAKDYGTIGRHGDELASKILQRFTFNDEGLEKKILTAIRRRGGIKFQGWLSDLDMLNNDYSFEKVIDPASGEYDGTLKDYVRRAAHAFAEAFERNIRPQEYEDIEIEFIQMAAELADIRLKDGDPFCPTALFPSSDQGARSMRATFAALTRELRATGGDVGKSDKLFEAARSSLKARSVVLGELPLEEAQAVLEAEGKRLLKTYYNYAANNIETQQELLLLRRSHPAEYAAEELGEWLGIAKEHRHKLVDERSVWRLHKSVGPLGSSGPILPPVEERRPQITSWIDLLERDDLRARLAQRMNKSMREALVGDLRKLVEPGKEAQFAENITRLFTVDIFGDSNNDELPRNIEDIQQSYESYYGRYVEKSAITFRKLEAEKIVLRSGRDALIAKANPNAVEDLVAHLGQQSADKLKTAVANFQNLLEDRRDEDQLHNLEHLKQKRLELAKLVSSKIPVLGDVIDLGIDAALGDWTNVGHDALRTAAFAAMFLPAAGPELGAVLFAADASWGEGESITSYLEAKQRGDEAGAQAAMAGMIGNGVGLMMSGIPLLRGSFAGSVGEAIILEDIEGAQESFELQEMGAVSENGEGAASTGADAAGAFKVTNIPKTLLDLHEKIPTYNEVKPDIKSITKFTQNRSKYSDLYNGYTRGVCAAWVSVWLQKRLGIEGFSEKILANGINGNRNFANFLANLQEEYSNNASRLSLLARRRMRANKVLSGTGQRAISEIVDAAVQGHNHIYLSIRGKGRGHALGLALGKSPRFFDPNWGVFKFKSKEELSTWVKEYINEHYKNIKRVTAISVEKTPKWSEEIRSQVASQSA</sequence>
<evidence type="ECO:0000256" key="1">
    <source>
        <dbReference type="ARBA" id="ARBA00022670"/>
    </source>
</evidence>
<dbReference type="SUPFAM" id="SSF54001">
    <property type="entry name" value="Cysteine proteinases"/>
    <property type="match status" value="1"/>
</dbReference>
<evidence type="ECO:0000256" key="3">
    <source>
        <dbReference type="ARBA" id="ARBA00022807"/>
    </source>
</evidence>
<comment type="caution">
    <text evidence="6">The sequence shown here is derived from an EMBL/GenBank/DDBJ whole genome shotgun (WGS) entry which is preliminary data.</text>
</comment>
<dbReference type="EMBL" id="JAOCZP010000001">
    <property type="protein sequence ID" value="MCT7373763.1"/>
    <property type="molecule type" value="Genomic_DNA"/>
</dbReference>
<accession>A0ABT2LH61</accession>
<evidence type="ECO:0000256" key="4">
    <source>
        <dbReference type="SAM" id="MobiDB-lite"/>
    </source>
</evidence>
<feature type="domain" description="Peptidase C58 YopT-type" evidence="5">
    <location>
        <begin position="2118"/>
        <end position="2192"/>
    </location>
</feature>
<feature type="region of interest" description="Disordered" evidence="4">
    <location>
        <begin position="296"/>
        <end position="317"/>
    </location>
</feature>
<evidence type="ECO:0000256" key="2">
    <source>
        <dbReference type="ARBA" id="ARBA00022801"/>
    </source>
</evidence>
<evidence type="ECO:0000313" key="7">
    <source>
        <dbReference type="Proteomes" id="UP001320831"/>
    </source>
</evidence>
<evidence type="ECO:0000313" key="6">
    <source>
        <dbReference type="EMBL" id="MCT7373763.1"/>
    </source>
</evidence>
<feature type="region of interest" description="Disordered" evidence="4">
    <location>
        <begin position="1206"/>
        <end position="1225"/>
    </location>
</feature>
<dbReference type="Proteomes" id="UP001320831">
    <property type="component" value="Unassembled WGS sequence"/>
</dbReference>
<gene>
    <name evidence="6" type="ORF">N5A92_01710</name>
</gene>
<dbReference type="InterPro" id="IPR006473">
    <property type="entry name" value="Peptidase_C58_Yopt"/>
</dbReference>
<feature type="region of interest" description="Disordered" evidence="4">
    <location>
        <begin position="1"/>
        <end position="50"/>
    </location>
</feature>
<dbReference type="Gene3D" id="3.90.70.20">
    <property type="match status" value="1"/>
</dbReference>
<organism evidence="6 7">
    <name type="scientific">Chelativorans salis</name>
    <dbReference type="NCBI Taxonomy" id="2978478"/>
    <lineage>
        <taxon>Bacteria</taxon>
        <taxon>Pseudomonadati</taxon>
        <taxon>Pseudomonadota</taxon>
        <taxon>Alphaproteobacteria</taxon>
        <taxon>Hyphomicrobiales</taxon>
        <taxon>Phyllobacteriaceae</taxon>
        <taxon>Chelativorans</taxon>
    </lineage>
</organism>
<keyword evidence="2" id="KW-0378">Hydrolase</keyword>